<dbReference type="InterPro" id="IPR000468">
    <property type="entry name" value="Barstar"/>
</dbReference>
<dbReference type="GeneID" id="24871690"/>
<dbReference type="PATRIC" id="fig|1434118.4.peg.2661"/>
<dbReference type="HOGENOM" id="CLU_136619_0_0_2"/>
<proteinExistence type="predicted"/>
<evidence type="ECO:0000313" key="2">
    <source>
        <dbReference type="EMBL" id="AKB36670.1"/>
    </source>
</evidence>
<protein>
    <recommendedName>
        <fullName evidence="1">Barstar (barnase inhibitor) domain-containing protein</fullName>
    </recommendedName>
</protein>
<dbReference type="RefSeq" id="WP_048182444.1">
    <property type="nucleotide sequence ID" value="NZ_CP009508.1"/>
</dbReference>
<dbReference type="InterPro" id="IPR035905">
    <property type="entry name" value="Barstar-like_sf"/>
</dbReference>
<dbReference type="AlphaFoldDB" id="A0A0E3PMF5"/>
<reference evidence="2 3" key="1">
    <citation type="submission" date="2014-07" db="EMBL/GenBank/DDBJ databases">
        <title>Methanogenic archaea and the global carbon cycle.</title>
        <authorList>
            <person name="Henriksen J.R."/>
            <person name="Luke J."/>
            <person name="Reinhart S."/>
            <person name="Benedict M.N."/>
            <person name="Youngblut N.D."/>
            <person name="Metcalf M.E."/>
            <person name="Whitaker R.J."/>
            <person name="Metcalf W.W."/>
        </authorList>
    </citation>
    <scope>NUCLEOTIDE SEQUENCE [LARGE SCALE GENOMIC DNA]</scope>
    <source>
        <strain evidence="2 3">C2J</strain>
    </source>
</reference>
<dbReference type="SUPFAM" id="SSF52038">
    <property type="entry name" value="Barstar-related"/>
    <property type="match status" value="1"/>
</dbReference>
<dbReference type="Pfam" id="PF01337">
    <property type="entry name" value="Barstar"/>
    <property type="match status" value="1"/>
</dbReference>
<name>A0A0E3PMF5_9EURY</name>
<dbReference type="Gene3D" id="3.30.370.10">
    <property type="entry name" value="Barstar-like"/>
    <property type="match status" value="1"/>
</dbReference>
<accession>A0A0E3PMF5</accession>
<dbReference type="KEGG" id="msj:MSSAC_2080"/>
<sequence length="159" mass="18812">MKQNEYIHFIFCDTIHLDKFIETLSKGKGSYLAKVDGSKCKDLDSLFSEFKKAFKFPDYFGYNWAAFDECLNDLDWIDAESYVLVIKNVTEILPDDNINFDRLLKYLCEALTEWIEGRNYDDFPTEKTPFHIYFHTSNENKKVLIEKMRGSLFGELLHF</sequence>
<dbReference type="STRING" id="1434118.MSSAC_2080"/>
<evidence type="ECO:0000313" key="3">
    <source>
        <dbReference type="Proteomes" id="UP000033123"/>
    </source>
</evidence>
<dbReference type="EMBL" id="CP009508">
    <property type="protein sequence ID" value="AKB36670.1"/>
    <property type="molecule type" value="Genomic_DNA"/>
</dbReference>
<organism evidence="2 3">
    <name type="scientific">Methanosarcina siciliae C2J</name>
    <dbReference type="NCBI Taxonomy" id="1434118"/>
    <lineage>
        <taxon>Archaea</taxon>
        <taxon>Methanobacteriati</taxon>
        <taxon>Methanobacteriota</taxon>
        <taxon>Stenosarchaea group</taxon>
        <taxon>Methanomicrobia</taxon>
        <taxon>Methanosarcinales</taxon>
        <taxon>Methanosarcinaceae</taxon>
        <taxon>Methanosarcina</taxon>
    </lineage>
</organism>
<evidence type="ECO:0000259" key="1">
    <source>
        <dbReference type="Pfam" id="PF01337"/>
    </source>
</evidence>
<gene>
    <name evidence="2" type="ORF">MSSAC_2080</name>
</gene>
<feature type="domain" description="Barstar (barnase inhibitor)" evidence="1">
    <location>
        <begin position="33"/>
        <end position="124"/>
    </location>
</feature>
<dbReference type="Proteomes" id="UP000033123">
    <property type="component" value="Chromosome"/>
</dbReference>